<keyword evidence="7" id="KW-1185">Reference proteome</keyword>
<dbReference type="GO" id="GO:0003677">
    <property type="term" value="F:DNA binding"/>
    <property type="evidence" value="ECO:0007669"/>
    <property type="project" value="UniProtKB-KW"/>
</dbReference>
<dbReference type="SMART" id="SM00421">
    <property type="entry name" value="HTH_LUXR"/>
    <property type="match status" value="1"/>
</dbReference>
<dbReference type="PRINTS" id="PR00038">
    <property type="entry name" value="HTHLUXR"/>
</dbReference>
<dbReference type="RefSeq" id="WP_179913655.1">
    <property type="nucleotide sequence ID" value="NZ_JACBYE010000028.1"/>
</dbReference>
<dbReference type="Gene3D" id="1.10.10.10">
    <property type="entry name" value="Winged helix-like DNA-binding domain superfamily/Winged helix DNA-binding domain"/>
    <property type="match status" value="1"/>
</dbReference>
<dbReference type="EMBL" id="JACBYE010000028">
    <property type="protein sequence ID" value="NYS94191.1"/>
    <property type="molecule type" value="Genomic_DNA"/>
</dbReference>
<comment type="caution">
    <text evidence="6">The sequence shown here is derived from an EMBL/GenBank/DDBJ whole genome shotgun (WGS) entry which is preliminary data.</text>
</comment>
<sequence>MSTSSSAAARWLAVGRDVLLTGDAGAGKSWALRDVATTATARGSYSVLSIRAQHTLRPFGPFRAHDSAPRGELSEKSWVAWMREELSGRRPLLLVDDLDRVDDATVAVVRTFLSVVDARMVATVGTDVRALYTSPAALLVAERAPARVRVEAMGLSETSRLLTSALGGPASIGVVSAIATRSAGNPRVALALADAARVEGVVRVEGGVWVKAGTMDSIAVDSVAHGLLPQVPAEQLEALVVLAEHGTLDERDAALLVGGDVLSALVRRGRVVMHRCDGTHTVVAVSPPALGRALRTGTLGPRALSGASSAQSEGPGVRATEEGARCAGRVAGPGAERLDHLDRSAVQTRASASLPAAPEEYPRWAAEIAVLVHARSEDEVARHRATWLLAPTVDHANAFLAVLLRRPADPVEVETIFSATEQTDGDTPESRALFDVLATRWAVWSDSSAGSDPTTRPGSVAAQRARLAAERAAARPGEDEDIRAATREAAAGVPVAGWARVLESSALLEAGRPDLALAVCEQVDGTVESTEQMHYLDGIQSESLLMLGRVSEAEHHARAALERALDSLDGLGIRVNACALAVVLGTHGQSEDAWRTLTVSLRLGSPGPLENTYYRRSLALGTLLRTRVGDSDLARALSTELDLTPSGYSPLLQSMGEVARTALDPDPEKVEELWAAGERHVEAGLLLPALWCWLAHPGPHSPERVRQVRDLYARCRLPLLDSLVRLHEALSAGDLAVLEVLAGPTTTIVNDAPRRTAWTMLGGRHGDGSALAPAEPGDPGEGPPLLTTRERQIALLARDGLSNREIATEFTLSVRTVENHMSSLLHKLGFTSRQDLTLHMFV</sequence>
<dbReference type="InterPro" id="IPR016032">
    <property type="entry name" value="Sig_transdc_resp-reg_C-effctor"/>
</dbReference>
<gene>
    <name evidence="6" type="ORF">HZZ10_11765</name>
</gene>
<evidence type="ECO:0000256" key="4">
    <source>
        <dbReference type="SAM" id="MobiDB-lite"/>
    </source>
</evidence>
<dbReference type="PROSITE" id="PS50043">
    <property type="entry name" value="HTH_LUXR_2"/>
    <property type="match status" value="1"/>
</dbReference>
<evidence type="ECO:0000259" key="5">
    <source>
        <dbReference type="PROSITE" id="PS50043"/>
    </source>
</evidence>
<reference evidence="6 7" key="1">
    <citation type="submission" date="2020-07" db="EMBL/GenBank/DDBJ databases">
        <title>MOT database genomes.</title>
        <authorList>
            <person name="Joseph S."/>
            <person name="Aduse-Opoku J."/>
            <person name="Hashim A."/>
            <person name="Wade W."/>
            <person name="Curtis M."/>
        </authorList>
    </citation>
    <scope>NUCLEOTIDE SEQUENCE [LARGE SCALE GENOMIC DNA]</scope>
    <source>
        <strain evidence="6 7">DSM 100099</strain>
    </source>
</reference>
<dbReference type="SUPFAM" id="SSF48452">
    <property type="entry name" value="TPR-like"/>
    <property type="match status" value="1"/>
</dbReference>
<evidence type="ECO:0000313" key="7">
    <source>
        <dbReference type="Proteomes" id="UP000561011"/>
    </source>
</evidence>
<evidence type="ECO:0000256" key="1">
    <source>
        <dbReference type="ARBA" id="ARBA00023015"/>
    </source>
</evidence>
<keyword evidence="3" id="KW-0804">Transcription</keyword>
<dbReference type="Proteomes" id="UP000561011">
    <property type="component" value="Unassembled WGS sequence"/>
</dbReference>
<organism evidence="6 7">
    <name type="scientific">Sanguibacter inulinus</name>
    <dbReference type="NCBI Taxonomy" id="60922"/>
    <lineage>
        <taxon>Bacteria</taxon>
        <taxon>Bacillati</taxon>
        <taxon>Actinomycetota</taxon>
        <taxon>Actinomycetes</taxon>
        <taxon>Micrococcales</taxon>
        <taxon>Sanguibacteraceae</taxon>
        <taxon>Sanguibacter</taxon>
    </lineage>
</organism>
<evidence type="ECO:0000256" key="3">
    <source>
        <dbReference type="ARBA" id="ARBA00023163"/>
    </source>
</evidence>
<dbReference type="SUPFAM" id="SSF46894">
    <property type="entry name" value="C-terminal effector domain of the bipartite response regulators"/>
    <property type="match status" value="1"/>
</dbReference>
<proteinExistence type="predicted"/>
<dbReference type="SUPFAM" id="SSF52540">
    <property type="entry name" value="P-loop containing nucleoside triphosphate hydrolases"/>
    <property type="match status" value="1"/>
</dbReference>
<keyword evidence="2" id="KW-0238">DNA-binding</keyword>
<feature type="region of interest" description="Disordered" evidence="4">
    <location>
        <begin position="301"/>
        <end position="322"/>
    </location>
</feature>
<keyword evidence="1" id="KW-0805">Transcription regulation</keyword>
<dbReference type="AlphaFoldDB" id="A0A853EUN2"/>
<dbReference type="PANTHER" id="PTHR44688">
    <property type="entry name" value="DNA-BINDING TRANSCRIPTIONAL ACTIVATOR DEVR_DOSR"/>
    <property type="match status" value="1"/>
</dbReference>
<protein>
    <submittedName>
        <fullName evidence="6">Helix-turn-helix transcriptional regulator</fullName>
    </submittedName>
</protein>
<name>A0A853EUN2_9MICO</name>
<evidence type="ECO:0000313" key="6">
    <source>
        <dbReference type="EMBL" id="NYS94191.1"/>
    </source>
</evidence>
<dbReference type="InterPro" id="IPR000792">
    <property type="entry name" value="Tscrpt_reg_LuxR_C"/>
</dbReference>
<evidence type="ECO:0000256" key="2">
    <source>
        <dbReference type="ARBA" id="ARBA00023125"/>
    </source>
</evidence>
<dbReference type="GO" id="GO:0006355">
    <property type="term" value="P:regulation of DNA-templated transcription"/>
    <property type="evidence" value="ECO:0007669"/>
    <property type="project" value="InterPro"/>
</dbReference>
<accession>A0A853EUN2</accession>
<dbReference type="Pfam" id="PF00196">
    <property type="entry name" value="GerE"/>
    <property type="match status" value="1"/>
</dbReference>
<dbReference type="InterPro" id="IPR027417">
    <property type="entry name" value="P-loop_NTPase"/>
</dbReference>
<dbReference type="PROSITE" id="PS00622">
    <property type="entry name" value="HTH_LUXR_1"/>
    <property type="match status" value="1"/>
</dbReference>
<dbReference type="CDD" id="cd06170">
    <property type="entry name" value="LuxR_C_like"/>
    <property type="match status" value="1"/>
</dbReference>
<feature type="domain" description="HTH luxR-type" evidence="5">
    <location>
        <begin position="779"/>
        <end position="842"/>
    </location>
</feature>
<dbReference type="InterPro" id="IPR036388">
    <property type="entry name" value="WH-like_DNA-bd_sf"/>
</dbReference>
<dbReference type="PANTHER" id="PTHR44688:SF16">
    <property type="entry name" value="DNA-BINDING TRANSCRIPTIONAL ACTIVATOR DEVR_DOSR"/>
    <property type="match status" value="1"/>
</dbReference>
<dbReference type="InterPro" id="IPR011990">
    <property type="entry name" value="TPR-like_helical_dom_sf"/>
</dbReference>